<sequence>MSSFDSLDAFLLAASRACCSPLAIFIQIQGFFICLALALGWALAAYVRLREIRQMKYSSEGTGLRPLVERSCTQLIRILGNHSVDVIARGEVEEDTVQNPDLEVGPFWQ</sequence>
<feature type="transmembrane region" description="Helical" evidence="1">
    <location>
        <begin position="29"/>
        <end position="49"/>
    </location>
</feature>
<name>A0AAD1YY14_9LAMI</name>
<keyword evidence="1" id="KW-0472">Membrane</keyword>
<protein>
    <submittedName>
        <fullName evidence="2">Uncharacterized protein</fullName>
    </submittedName>
</protein>
<evidence type="ECO:0000313" key="2">
    <source>
        <dbReference type="EMBL" id="CAI9759019.1"/>
    </source>
</evidence>
<evidence type="ECO:0000313" key="3">
    <source>
        <dbReference type="Proteomes" id="UP000834106"/>
    </source>
</evidence>
<keyword evidence="1" id="KW-0812">Transmembrane</keyword>
<keyword evidence="3" id="KW-1185">Reference proteome</keyword>
<organism evidence="2 3">
    <name type="scientific">Fraxinus pennsylvanica</name>
    <dbReference type="NCBI Taxonomy" id="56036"/>
    <lineage>
        <taxon>Eukaryota</taxon>
        <taxon>Viridiplantae</taxon>
        <taxon>Streptophyta</taxon>
        <taxon>Embryophyta</taxon>
        <taxon>Tracheophyta</taxon>
        <taxon>Spermatophyta</taxon>
        <taxon>Magnoliopsida</taxon>
        <taxon>eudicotyledons</taxon>
        <taxon>Gunneridae</taxon>
        <taxon>Pentapetalae</taxon>
        <taxon>asterids</taxon>
        <taxon>lamiids</taxon>
        <taxon>Lamiales</taxon>
        <taxon>Oleaceae</taxon>
        <taxon>Oleeae</taxon>
        <taxon>Fraxinus</taxon>
    </lineage>
</organism>
<evidence type="ECO:0000256" key="1">
    <source>
        <dbReference type="SAM" id="Phobius"/>
    </source>
</evidence>
<reference evidence="2" key="1">
    <citation type="submission" date="2023-05" db="EMBL/GenBank/DDBJ databases">
        <authorList>
            <person name="Huff M."/>
        </authorList>
    </citation>
    <scope>NUCLEOTIDE SEQUENCE</scope>
</reference>
<dbReference type="Proteomes" id="UP000834106">
    <property type="component" value="Chromosome 4"/>
</dbReference>
<accession>A0AAD1YY14</accession>
<gene>
    <name evidence="2" type="ORF">FPE_LOCUS6449</name>
</gene>
<proteinExistence type="predicted"/>
<dbReference type="EMBL" id="OU503039">
    <property type="protein sequence ID" value="CAI9759019.1"/>
    <property type="molecule type" value="Genomic_DNA"/>
</dbReference>
<dbReference type="AlphaFoldDB" id="A0AAD1YY14"/>
<keyword evidence="1" id="KW-1133">Transmembrane helix</keyword>